<dbReference type="InterPro" id="IPR015940">
    <property type="entry name" value="UBA"/>
</dbReference>
<dbReference type="GO" id="GO:0005737">
    <property type="term" value="C:cytoplasm"/>
    <property type="evidence" value="ECO:0007669"/>
    <property type="project" value="UniProtKB-SubCell"/>
</dbReference>
<name>A0A8C4S0Q2_ERPCA</name>
<evidence type="ECO:0000256" key="3">
    <source>
        <dbReference type="SAM" id="MobiDB-lite"/>
    </source>
</evidence>
<evidence type="ECO:0000256" key="1">
    <source>
        <dbReference type="ARBA" id="ARBA00004496"/>
    </source>
</evidence>
<evidence type="ECO:0000259" key="5">
    <source>
        <dbReference type="PROSITE" id="PS50033"/>
    </source>
</evidence>
<dbReference type="SMART" id="SM00166">
    <property type="entry name" value="UBX"/>
    <property type="match status" value="1"/>
</dbReference>
<sequence>MESSQTIGSFFNTLAEMGFTDVQIQEALQAGHFTVPEATDWMLHAADRRYRLERLTQPEQSKAISAFNPPVNVEDNHNTFNKEAEKGSNQPSSFINVPMASRSRLSKTGFDEQQRERAAQDALNEKKIKQKQRELALKRIADDRKMLEEKLKPAIEPTDKASKLGGRIQTAMENVCILNIRLPSGTSMRERFPADAPLKCVIEHISACHPSLSKFSLIQGFPRKHFGEAELSCSLRTLGLTPNAALCVQSISINPSIENICRDDLPKGAYSLSQEMTQASIPEDDKKETVPQSSVNSYGWGRGETLGDARPVLEHNPQEQENMPPLPPSALPVSLWNEAIANAGLEGNFQQLPLQPYHWGRGQRLAAGDDNSSSSEGHQSGEESGDEDNLLFAGLPQLPLIPRNRQRDLNDLPYQWPDHGNRLRGDDEIVVENEAHPSQGADLQDVLARAALERLHQVPQLGEAHSCELPSPPKRSFKAPSLPSLSKLATKATVCLMTAPSMQYNSSLARLTPELAEHLLTYLARERLLRPRTLEYFFGCQIQKFVLNCYPYSTNELLRQLRAFQTLKHLSLVSSPLLTDSGMSFLPSLQKLQHLNLSACCKLTDNCLQYIKGLRFLSYLSLDKTKVSDCGLVVYLETAPASLTQLSLNCTNITEKTLAVLQCSVPQLKLLSIKHTKIFDISALKGMLCLHTLHIDHTCVSETTLLHLAAHPSLSVLGLAGIPVNNGNHVLEIVSGLKLSHLTLTGRHTVTDSGLEFLARLTFLSEVDLTDYTEVTDQGVQYLATLSRLKKLSLSNTMVTDAGLSYLTRLLELVELCLDRTAVTSKGVARCVMRLPHLQVLGLANTQVGDNLLKLGLIHCQQLVKINLSHTRITDKGLKYLRLVKLTQVNLDNTGITPAGLSNLISSCPDITNIRAKNLQVLPQDQISDDEASL</sequence>
<dbReference type="Ensembl" id="ENSECRT00000009522.1">
    <property type="protein sequence ID" value="ENSECRP00000009370.1"/>
    <property type="gene ID" value="ENSECRG00000006274.1"/>
</dbReference>
<evidence type="ECO:0000256" key="2">
    <source>
        <dbReference type="ARBA" id="ARBA00022490"/>
    </source>
</evidence>
<reference evidence="6" key="2">
    <citation type="submission" date="2025-08" db="UniProtKB">
        <authorList>
            <consortium name="Ensembl"/>
        </authorList>
    </citation>
    <scope>IDENTIFICATION</scope>
</reference>
<dbReference type="InterPro" id="IPR001611">
    <property type="entry name" value="Leu-rich_rpt"/>
</dbReference>
<dbReference type="GO" id="GO:0031397">
    <property type="term" value="P:negative regulation of protein ubiquitination"/>
    <property type="evidence" value="ECO:0007669"/>
    <property type="project" value="TreeGrafter"/>
</dbReference>
<dbReference type="AlphaFoldDB" id="A0A8C4S0Q2"/>
<dbReference type="Proteomes" id="UP000694620">
    <property type="component" value="Chromosome 6"/>
</dbReference>
<dbReference type="GeneTree" id="ENSGT00400000022514"/>
<evidence type="ECO:0000259" key="4">
    <source>
        <dbReference type="PROSITE" id="PS50030"/>
    </source>
</evidence>
<dbReference type="SMART" id="SM00367">
    <property type="entry name" value="LRR_CC"/>
    <property type="match status" value="6"/>
</dbReference>
<dbReference type="PANTHER" id="PTHR46340">
    <property type="entry name" value="UBX DOMAIN-CONTAINING PROTEIN 1"/>
    <property type="match status" value="1"/>
</dbReference>
<dbReference type="GO" id="GO:0032435">
    <property type="term" value="P:negative regulation of proteasomal ubiquitin-dependent protein catabolic process"/>
    <property type="evidence" value="ECO:0007669"/>
    <property type="project" value="TreeGrafter"/>
</dbReference>
<dbReference type="Pfam" id="PF13516">
    <property type="entry name" value="LRR_6"/>
    <property type="match status" value="1"/>
</dbReference>
<dbReference type="Gene3D" id="1.10.8.10">
    <property type="entry name" value="DNA helicase RuvA subunit, C-terminal domain"/>
    <property type="match status" value="1"/>
</dbReference>
<dbReference type="Gene3D" id="3.10.20.90">
    <property type="entry name" value="Phosphatidylinositol 3-kinase Catalytic Subunit, Chain A, domain 1"/>
    <property type="match status" value="1"/>
</dbReference>
<feature type="domain" description="UBX" evidence="5">
    <location>
        <begin position="171"/>
        <end position="248"/>
    </location>
</feature>
<dbReference type="PROSITE" id="PS50030">
    <property type="entry name" value="UBA"/>
    <property type="match status" value="1"/>
</dbReference>
<reference evidence="6" key="3">
    <citation type="submission" date="2025-09" db="UniProtKB">
        <authorList>
            <consortium name="Ensembl"/>
        </authorList>
    </citation>
    <scope>IDENTIFICATION</scope>
</reference>
<feature type="region of interest" description="Disordered" evidence="3">
    <location>
        <begin position="362"/>
        <end position="389"/>
    </location>
</feature>
<dbReference type="SUPFAM" id="SSF54236">
    <property type="entry name" value="Ubiquitin-like"/>
    <property type="match status" value="1"/>
</dbReference>
<dbReference type="PROSITE" id="PS50033">
    <property type="entry name" value="UBX"/>
    <property type="match status" value="1"/>
</dbReference>
<keyword evidence="2" id="KW-0963">Cytoplasm</keyword>
<protein>
    <submittedName>
        <fullName evidence="6">Uncharacterized LOC114653509</fullName>
    </submittedName>
</protein>
<organism evidence="6 7">
    <name type="scientific">Erpetoichthys calabaricus</name>
    <name type="common">Rope fish</name>
    <name type="synonym">Calamoichthys calabaricus</name>
    <dbReference type="NCBI Taxonomy" id="27687"/>
    <lineage>
        <taxon>Eukaryota</taxon>
        <taxon>Metazoa</taxon>
        <taxon>Chordata</taxon>
        <taxon>Craniata</taxon>
        <taxon>Vertebrata</taxon>
        <taxon>Euteleostomi</taxon>
        <taxon>Actinopterygii</taxon>
        <taxon>Polypteriformes</taxon>
        <taxon>Polypteridae</taxon>
        <taxon>Erpetoichthys</taxon>
    </lineage>
</organism>
<feature type="region of interest" description="Disordered" evidence="3">
    <location>
        <begin position="275"/>
        <end position="309"/>
    </location>
</feature>
<dbReference type="Gene3D" id="3.80.10.10">
    <property type="entry name" value="Ribonuclease Inhibitor"/>
    <property type="match status" value="3"/>
</dbReference>
<reference evidence="6" key="1">
    <citation type="submission" date="2021-06" db="EMBL/GenBank/DDBJ databases">
        <authorList>
            <consortium name="Wellcome Sanger Institute Data Sharing"/>
        </authorList>
    </citation>
    <scope>NUCLEOTIDE SEQUENCE [LARGE SCALE GENOMIC DNA]</scope>
</reference>
<dbReference type="InterPro" id="IPR032675">
    <property type="entry name" value="LRR_dom_sf"/>
</dbReference>
<feature type="compositionally biased region" description="Basic and acidic residues" evidence="3">
    <location>
        <begin position="74"/>
        <end position="86"/>
    </location>
</feature>
<feature type="domain" description="UBA" evidence="4">
    <location>
        <begin position="2"/>
        <end position="45"/>
    </location>
</feature>
<dbReference type="GO" id="GO:0036435">
    <property type="term" value="F:K48-linked polyubiquitin modification-dependent protein binding"/>
    <property type="evidence" value="ECO:0007669"/>
    <property type="project" value="TreeGrafter"/>
</dbReference>
<dbReference type="PANTHER" id="PTHR46340:SF1">
    <property type="entry name" value="UBX DOMAIN-CONTAINING PROTEIN 1"/>
    <property type="match status" value="1"/>
</dbReference>
<evidence type="ECO:0000313" key="6">
    <source>
        <dbReference type="Ensembl" id="ENSECRP00000009370.1"/>
    </source>
</evidence>
<gene>
    <name evidence="6" type="primary">si:ch73-173p19.1</name>
</gene>
<dbReference type="InterPro" id="IPR001012">
    <property type="entry name" value="UBX_dom"/>
</dbReference>
<feature type="compositionally biased region" description="Low complexity" evidence="3">
    <location>
        <begin position="369"/>
        <end position="378"/>
    </location>
</feature>
<comment type="subcellular location">
    <subcellularLocation>
        <location evidence="1">Cytoplasm</location>
    </subcellularLocation>
</comment>
<dbReference type="InterPro" id="IPR029071">
    <property type="entry name" value="Ubiquitin-like_domsf"/>
</dbReference>
<dbReference type="InterPro" id="IPR006553">
    <property type="entry name" value="Leu-rich_rpt_Cys-con_subtyp"/>
</dbReference>
<dbReference type="GO" id="GO:1903094">
    <property type="term" value="P:negative regulation of protein K48-linked deubiquitination"/>
    <property type="evidence" value="ECO:0007669"/>
    <property type="project" value="TreeGrafter"/>
</dbReference>
<keyword evidence="7" id="KW-1185">Reference proteome</keyword>
<dbReference type="Pfam" id="PF00789">
    <property type="entry name" value="UBX"/>
    <property type="match status" value="1"/>
</dbReference>
<accession>A0A8C4S0Q2</accession>
<feature type="region of interest" description="Disordered" evidence="3">
    <location>
        <begin position="64"/>
        <end position="95"/>
    </location>
</feature>
<evidence type="ECO:0000313" key="7">
    <source>
        <dbReference type="Proteomes" id="UP000694620"/>
    </source>
</evidence>
<proteinExistence type="predicted"/>
<dbReference type="SUPFAM" id="SSF52047">
    <property type="entry name" value="RNI-like"/>
    <property type="match status" value="1"/>
</dbReference>
<dbReference type="GO" id="GO:0005634">
    <property type="term" value="C:nucleus"/>
    <property type="evidence" value="ECO:0007669"/>
    <property type="project" value="TreeGrafter"/>
</dbReference>